<organism evidence="2 3">
    <name type="scientific">Kribbella hippodromi</name>
    <dbReference type="NCBI Taxonomy" id="434347"/>
    <lineage>
        <taxon>Bacteria</taxon>
        <taxon>Bacillati</taxon>
        <taxon>Actinomycetota</taxon>
        <taxon>Actinomycetes</taxon>
        <taxon>Propionibacteriales</taxon>
        <taxon>Kribbellaceae</taxon>
        <taxon>Kribbella</taxon>
    </lineage>
</organism>
<sequence>MTTTHQQIAAEAEVFVDLVLADDDLMRAEFDALIAAGWESPCEPPSDRLCVPAGGWAARPLSRWSSRHRTRLGRAPRQRPHSRERGPPRPATD</sequence>
<evidence type="ECO:0000256" key="1">
    <source>
        <dbReference type="SAM" id="MobiDB-lite"/>
    </source>
</evidence>
<dbReference type="EMBL" id="BAAAPH010000003">
    <property type="protein sequence ID" value="GAA1556289.1"/>
    <property type="molecule type" value="Genomic_DNA"/>
</dbReference>
<comment type="caution">
    <text evidence="2">The sequence shown here is derived from an EMBL/GenBank/DDBJ whole genome shotgun (WGS) entry which is preliminary data.</text>
</comment>
<reference evidence="2 3" key="1">
    <citation type="journal article" date="2019" name="Int. J. Syst. Evol. Microbiol.">
        <title>The Global Catalogue of Microorganisms (GCM) 10K type strain sequencing project: providing services to taxonomists for standard genome sequencing and annotation.</title>
        <authorList>
            <consortium name="The Broad Institute Genomics Platform"/>
            <consortium name="The Broad Institute Genome Sequencing Center for Infectious Disease"/>
            <person name="Wu L."/>
            <person name="Ma J."/>
        </authorList>
    </citation>
    <scope>NUCLEOTIDE SEQUENCE [LARGE SCALE GENOMIC DNA]</scope>
    <source>
        <strain evidence="2 3">JCM 15572</strain>
    </source>
</reference>
<feature type="compositionally biased region" description="Basic residues" evidence="1">
    <location>
        <begin position="67"/>
        <end position="80"/>
    </location>
</feature>
<feature type="region of interest" description="Disordered" evidence="1">
    <location>
        <begin position="67"/>
        <end position="93"/>
    </location>
</feature>
<evidence type="ECO:0000313" key="2">
    <source>
        <dbReference type="EMBL" id="GAA1556289.1"/>
    </source>
</evidence>
<dbReference type="RefSeq" id="WP_344232267.1">
    <property type="nucleotide sequence ID" value="NZ_BAAAPH010000003.1"/>
</dbReference>
<gene>
    <name evidence="2" type="ORF">GCM10009804_11400</name>
</gene>
<accession>A0ABN2CEI9</accession>
<name>A0ABN2CEI9_9ACTN</name>
<evidence type="ECO:0000313" key="3">
    <source>
        <dbReference type="Proteomes" id="UP001501705"/>
    </source>
</evidence>
<dbReference type="Proteomes" id="UP001501705">
    <property type="component" value="Unassembled WGS sequence"/>
</dbReference>
<proteinExistence type="predicted"/>
<keyword evidence="3" id="KW-1185">Reference proteome</keyword>
<protein>
    <submittedName>
        <fullName evidence="2">Uncharacterized protein</fullName>
    </submittedName>
</protein>
<feature type="compositionally biased region" description="Basic and acidic residues" evidence="1">
    <location>
        <begin position="81"/>
        <end position="93"/>
    </location>
</feature>